<protein>
    <recommendedName>
        <fullName evidence="2">DUF7950 domain-containing protein</fullName>
    </recommendedName>
</protein>
<sequence length="308" mass="33953">MDRRGGCCISRYGGGAYNMSKVDLIMLRFRPIAPKPASTSATASVASPSEGSEFGSKSCRGKRRYRTANVSNNKKSCTRKRKVLRGEKVDEVVTLPLLPESSDWKGEEGYPAKQNVPTWLSFGGGEEDVDHDVKMLLYEVSADRTVVMPHVSKVVGSCLTVECVTDTWVDEDGLGHTDEQKRRNLERDTCPGLISDEFGRVTWTNEAYRKMVSHSTTAADDEADDGGVDGVQVTSWLVMKERLLPAAMTLAGQRAFTCRVRLEYQSTCVNGNGKEMRTSSTVPCDVWRMDGGGYAWRLDVKAALCLGR</sequence>
<evidence type="ECO:0000313" key="3">
    <source>
        <dbReference type="EMBL" id="KAJ8752009.1"/>
    </source>
</evidence>
<organism evidence="3 4">
    <name type="scientific">Erythroxylum novogranatense</name>
    <dbReference type="NCBI Taxonomy" id="1862640"/>
    <lineage>
        <taxon>Eukaryota</taxon>
        <taxon>Viridiplantae</taxon>
        <taxon>Streptophyta</taxon>
        <taxon>Embryophyta</taxon>
        <taxon>Tracheophyta</taxon>
        <taxon>Spermatophyta</taxon>
        <taxon>Magnoliopsida</taxon>
        <taxon>eudicotyledons</taxon>
        <taxon>Gunneridae</taxon>
        <taxon>Pentapetalae</taxon>
        <taxon>rosids</taxon>
        <taxon>fabids</taxon>
        <taxon>Malpighiales</taxon>
        <taxon>Erythroxylaceae</taxon>
        <taxon>Erythroxylum</taxon>
    </lineage>
</organism>
<keyword evidence="4" id="KW-1185">Reference proteome</keyword>
<dbReference type="AlphaFoldDB" id="A0AAV8SJ43"/>
<feature type="compositionally biased region" description="Low complexity" evidence="1">
    <location>
        <begin position="37"/>
        <end position="49"/>
    </location>
</feature>
<accession>A0AAV8SJ43</accession>
<comment type="caution">
    <text evidence="3">The sequence shown here is derived from an EMBL/GenBank/DDBJ whole genome shotgun (WGS) entry which is preliminary data.</text>
</comment>
<dbReference type="PANTHER" id="PTHR33595:SF7">
    <property type="entry name" value="OS12G0242500 PROTEIN"/>
    <property type="match status" value="1"/>
</dbReference>
<evidence type="ECO:0000313" key="4">
    <source>
        <dbReference type="Proteomes" id="UP001159364"/>
    </source>
</evidence>
<gene>
    <name evidence="3" type="ORF">K2173_001035</name>
</gene>
<proteinExistence type="predicted"/>
<evidence type="ECO:0000256" key="1">
    <source>
        <dbReference type="SAM" id="MobiDB-lite"/>
    </source>
</evidence>
<feature type="domain" description="DUF7950" evidence="2">
    <location>
        <begin position="156"/>
        <end position="305"/>
    </location>
</feature>
<evidence type="ECO:0000259" key="2">
    <source>
        <dbReference type="Pfam" id="PF25821"/>
    </source>
</evidence>
<reference evidence="3 4" key="1">
    <citation type="submission" date="2021-09" db="EMBL/GenBank/DDBJ databases">
        <title>Genomic insights and catalytic innovation underlie evolution of tropane alkaloids biosynthesis.</title>
        <authorList>
            <person name="Wang Y.-J."/>
            <person name="Tian T."/>
            <person name="Huang J.-P."/>
            <person name="Huang S.-X."/>
        </authorList>
    </citation>
    <scope>NUCLEOTIDE SEQUENCE [LARGE SCALE GENOMIC DNA]</scope>
    <source>
        <strain evidence="3">KIB-2018</strain>
        <tissue evidence="3">Leaf</tissue>
    </source>
</reference>
<feature type="region of interest" description="Disordered" evidence="1">
    <location>
        <begin position="37"/>
        <end position="60"/>
    </location>
</feature>
<dbReference type="PANTHER" id="PTHR33595">
    <property type="entry name" value="VON WILLEBRAND FACTOR A DOMAIN PROTEIN"/>
    <property type="match status" value="1"/>
</dbReference>
<dbReference type="Pfam" id="PF25821">
    <property type="entry name" value="DUF7950"/>
    <property type="match status" value="1"/>
</dbReference>
<dbReference type="InterPro" id="IPR057710">
    <property type="entry name" value="DUF7950"/>
</dbReference>
<dbReference type="EMBL" id="JAIWQS010000010">
    <property type="protein sequence ID" value="KAJ8752009.1"/>
    <property type="molecule type" value="Genomic_DNA"/>
</dbReference>
<name>A0AAV8SJ43_9ROSI</name>
<dbReference type="Proteomes" id="UP001159364">
    <property type="component" value="Linkage Group LG10"/>
</dbReference>